<evidence type="ECO:0000259" key="2">
    <source>
        <dbReference type="Pfam" id="PF07007"/>
    </source>
</evidence>
<protein>
    <submittedName>
        <fullName evidence="5">DUF1311 domain-containing protein</fullName>
    </submittedName>
</protein>
<evidence type="ECO:0000313" key="5">
    <source>
        <dbReference type="EMBL" id="TKA91977.1"/>
    </source>
</evidence>
<dbReference type="Gene3D" id="1.20.1270.180">
    <property type="match status" value="1"/>
</dbReference>
<dbReference type="RefSeq" id="WP_074781249.1">
    <property type="nucleotide sequence ID" value="NZ_FOGN01000008.1"/>
</dbReference>
<evidence type="ECO:0000313" key="7">
    <source>
        <dbReference type="Proteomes" id="UP000186904"/>
    </source>
</evidence>
<dbReference type="EMBL" id="FOUA01000008">
    <property type="protein sequence ID" value="SFM32606.1"/>
    <property type="molecule type" value="Genomic_DNA"/>
</dbReference>
<reference evidence="5 8" key="2">
    <citation type="submission" date="2019-04" db="EMBL/GenBank/DDBJ databases">
        <title>Crypto-aerobic microbial life in anoxic (sulfidic) marine sediments.</title>
        <authorList>
            <person name="Bhattacharya S."/>
            <person name="Roy C."/>
            <person name="Mondal N."/>
            <person name="Sarkar J."/>
            <person name="Mandal S."/>
            <person name="Rameez M.J."/>
            <person name="Ghosh W."/>
        </authorList>
    </citation>
    <scope>NUCLEOTIDE SEQUENCE [LARGE SCALE GENOMIC DNA]</scope>
    <source>
        <strain evidence="5 8">SBBB</strain>
    </source>
</reference>
<feature type="signal peptide" evidence="1">
    <location>
        <begin position="1"/>
        <end position="20"/>
    </location>
</feature>
<dbReference type="Proteomes" id="UP000186904">
    <property type="component" value="Unassembled WGS sequence"/>
</dbReference>
<dbReference type="AlphaFoldDB" id="A0A1H9WFJ2"/>
<accession>A0A1H9WFJ2</accession>
<dbReference type="Pfam" id="PF07007">
    <property type="entry name" value="LprI"/>
    <property type="match status" value="1"/>
</dbReference>
<evidence type="ECO:0000313" key="4">
    <source>
        <dbReference type="EMBL" id="SFM32606.1"/>
    </source>
</evidence>
<evidence type="ECO:0000313" key="3">
    <source>
        <dbReference type="EMBL" id="SES32559.1"/>
    </source>
</evidence>
<proteinExistence type="predicted"/>
<evidence type="ECO:0000313" key="6">
    <source>
        <dbReference type="Proteomes" id="UP000186599"/>
    </source>
</evidence>
<dbReference type="EMBL" id="FOGN01000008">
    <property type="protein sequence ID" value="SES32559.1"/>
    <property type="molecule type" value="Genomic_DNA"/>
</dbReference>
<dbReference type="EMBL" id="SWAV01000002">
    <property type="protein sequence ID" value="TKA91977.1"/>
    <property type="molecule type" value="Genomic_DNA"/>
</dbReference>
<reference evidence="6 7" key="1">
    <citation type="submission" date="2016-10" db="EMBL/GenBank/DDBJ databases">
        <authorList>
            <person name="de Groot N.N."/>
        </authorList>
    </citation>
    <scope>NUCLEOTIDE SEQUENCE [LARGE SCALE GENOMIC DNA]</scope>
    <source>
        <strain evidence="4 6">CGMCC 1.9095</strain>
        <strain evidence="3 7">DSM 22558</strain>
    </source>
</reference>
<keyword evidence="6" id="KW-1185">Reference proteome</keyword>
<dbReference type="InterPro" id="IPR009739">
    <property type="entry name" value="LprI-like_N"/>
</dbReference>
<gene>
    <name evidence="5" type="ORF">FA869_06135</name>
    <name evidence="4" type="ORF">SAMN04487855_3199</name>
    <name evidence="3" type="ORF">SAMN05216589_3202</name>
</gene>
<feature type="chain" id="PRO_5010473044" evidence="1">
    <location>
        <begin position="21"/>
        <end position="132"/>
    </location>
</feature>
<evidence type="ECO:0000256" key="1">
    <source>
        <dbReference type="SAM" id="SignalP"/>
    </source>
</evidence>
<dbReference type="OrthoDB" id="6956013at2"/>
<evidence type="ECO:0000313" key="8">
    <source>
        <dbReference type="Proteomes" id="UP000305198"/>
    </source>
</evidence>
<name>A0A1H9WFJ2_9GAMM</name>
<keyword evidence="1" id="KW-0732">Signal</keyword>
<feature type="domain" description="Lysozyme inhibitor LprI-like N-terminal" evidence="2">
    <location>
        <begin position="32"/>
        <end position="126"/>
    </location>
</feature>
<dbReference type="Proteomes" id="UP000186599">
    <property type="component" value="Unassembled WGS sequence"/>
</dbReference>
<organism evidence="3 7">
    <name type="scientific">Halopseudomonas bauzanensis</name>
    <dbReference type="NCBI Taxonomy" id="653930"/>
    <lineage>
        <taxon>Bacteria</taxon>
        <taxon>Pseudomonadati</taxon>
        <taxon>Pseudomonadota</taxon>
        <taxon>Gammaproteobacteria</taxon>
        <taxon>Pseudomonadales</taxon>
        <taxon>Pseudomonadaceae</taxon>
        <taxon>Halopseudomonas</taxon>
    </lineage>
</organism>
<sequence length="132" mass="14647">MKKRFWLGLILAINSTIAQAAPSPCEEVTHNLQILPCAESAWAGAQQKTDAALVSLKSRIRKEYIADPSLGARLINRIDQAQQLWGESVEADCGVEAFEIEEGAQAHQVVFLHCSTKRYEERAAYLDHLLAI</sequence>
<dbReference type="Proteomes" id="UP000305198">
    <property type="component" value="Unassembled WGS sequence"/>
</dbReference>